<keyword evidence="2" id="KW-1133">Transmembrane helix</keyword>
<dbReference type="PANTHER" id="PTHR45757:SF18">
    <property type="entry name" value="MAJOR FACILITATOR SUPERFAMILY (MFS) PROFILE DOMAIN-CONTAINING PROTEIN"/>
    <property type="match status" value="1"/>
</dbReference>
<dbReference type="PANTHER" id="PTHR45757">
    <property type="entry name" value="PROTEIN CBG23364-RELATED"/>
    <property type="match status" value="1"/>
</dbReference>
<feature type="transmembrane region" description="Helical" evidence="2">
    <location>
        <begin position="233"/>
        <end position="252"/>
    </location>
</feature>
<feature type="transmembrane region" description="Helical" evidence="2">
    <location>
        <begin position="67"/>
        <end position="87"/>
    </location>
</feature>
<feature type="transmembrane region" description="Helical" evidence="2">
    <location>
        <begin position="40"/>
        <end position="60"/>
    </location>
</feature>
<dbReference type="SUPFAM" id="SSF103473">
    <property type="entry name" value="MFS general substrate transporter"/>
    <property type="match status" value="1"/>
</dbReference>
<keyword evidence="5" id="KW-1185">Reference proteome</keyword>
<protein>
    <submittedName>
        <fullName evidence="4">Transporter, major facilitator family protein</fullName>
    </submittedName>
</protein>
<feature type="transmembrane region" description="Helical" evidence="2">
    <location>
        <begin position="158"/>
        <end position="177"/>
    </location>
</feature>
<organism evidence="4 5">
    <name type="scientific">Teladorsagia circumcincta</name>
    <name type="common">Brown stomach worm</name>
    <name type="synonym">Ostertagia circumcincta</name>
    <dbReference type="NCBI Taxonomy" id="45464"/>
    <lineage>
        <taxon>Eukaryota</taxon>
        <taxon>Metazoa</taxon>
        <taxon>Ecdysozoa</taxon>
        <taxon>Nematoda</taxon>
        <taxon>Chromadorea</taxon>
        <taxon>Rhabditida</taxon>
        <taxon>Rhabditina</taxon>
        <taxon>Rhabditomorpha</taxon>
        <taxon>Strongyloidea</taxon>
        <taxon>Trichostrongylidae</taxon>
        <taxon>Teladorsagia</taxon>
    </lineage>
</organism>
<dbReference type="OrthoDB" id="2985014at2759"/>
<name>A0A2G9TR82_TELCI</name>
<evidence type="ECO:0000259" key="3">
    <source>
        <dbReference type="PROSITE" id="PS50850"/>
    </source>
</evidence>
<feature type="transmembrane region" description="Helical" evidence="2">
    <location>
        <begin position="127"/>
        <end position="146"/>
    </location>
</feature>
<feature type="non-terminal residue" evidence="4">
    <location>
        <position position="298"/>
    </location>
</feature>
<keyword evidence="2" id="KW-0812">Transmembrane</keyword>
<feature type="transmembrane region" description="Helical" evidence="2">
    <location>
        <begin position="258"/>
        <end position="278"/>
    </location>
</feature>
<proteinExistence type="predicted"/>
<dbReference type="Pfam" id="PF07690">
    <property type="entry name" value="MFS_1"/>
    <property type="match status" value="1"/>
</dbReference>
<dbReference type="GO" id="GO:0022857">
    <property type="term" value="F:transmembrane transporter activity"/>
    <property type="evidence" value="ECO:0007669"/>
    <property type="project" value="InterPro"/>
</dbReference>
<dbReference type="InterPro" id="IPR036259">
    <property type="entry name" value="MFS_trans_sf"/>
</dbReference>
<dbReference type="EMBL" id="KZ355317">
    <property type="protein sequence ID" value="PIO60501.1"/>
    <property type="molecule type" value="Genomic_DNA"/>
</dbReference>
<dbReference type="Gene3D" id="1.20.1250.20">
    <property type="entry name" value="MFS general substrate transporter like domains"/>
    <property type="match status" value="1"/>
</dbReference>
<dbReference type="GO" id="GO:0016020">
    <property type="term" value="C:membrane"/>
    <property type="evidence" value="ECO:0007669"/>
    <property type="project" value="UniProtKB-SubCell"/>
</dbReference>
<evidence type="ECO:0000313" key="4">
    <source>
        <dbReference type="EMBL" id="PIO60501.1"/>
    </source>
</evidence>
<dbReference type="InterPro" id="IPR020846">
    <property type="entry name" value="MFS_dom"/>
</dbReference>
<dbReference type="PROSITE" id="PS50850">
    <property type="entry name" value="MFS"/>
    <property type="match status" value="1"/>
</dbReference>
<dbReference type="Proteomes" id="UP000230423">
    <property type="component" value="Unassembled WGS sequence"/>
</dbReference>
<gene>
    <name evidence="4" type="ORF">TELCIR_18001</name>
</gene>
<reference evidence="4 5" key="1">
    <citation type="submission" date="2015-09" db="EMBL/GenBank/DDBJ databases">
        <title>Draft genome of the parasitic nematode Teladorsagia circumcincta isolate WARC Sus (inbred).</title>
        <authorList>
            <person name="Mitreva M."/>
        </authorList>
    </citation>
    <scope>NUCLEOTIDE SEQUENCE [LARGE SCALE GENOMIC DNA]</scope>
    <source>
        <strain evidence="4 5">S</strain>
    </source>
</reference>
<evidence type="ECO:0000256" key="1">
    <source>
        <dbReference type="ARBA" id="ARBA00004141"/>
    </source>
</evidence>
<feature type="transmembrane region" description="Helical" evidence="2">
    <location>
        <begin position="93"/>
        <end position="115"/>
    </location>
</feature>
<dbReference type="InterPro" id="IPR011701">
    <property type="entry name" value="MFS"/>
</dbReference>
<feature type="domain" description="Major facilitator superfamily (MFS) profile" evidence="3">
    <location>
        <begin position="1"/>
        <end position="298"/>
    </location>
</feature>
<evidence type="ECO:0000313" key="5">
    <source>
        <dbReference type="Proteomes" id="UP000230423"/>
    </source>
</evidence>
<sequence length="298" mass="32319">MDKKTSPLYNGSISEEIDWASSDLPIGDRRFSYGVLEKSLSFAGGFIGSMAAIFPVNFLLRKYGPHKVMTVIGTICTLMVALTPVVICWSFPAFIILRVISGIAVSNSFPVAGHLVNEWAAITEKGLFVAVLSGHIELSALVTMPLSGLIASKVSWDMVFYFHATLCGLFTFFWAIYYRDKATKHPFVAKRESQRISQGKQPSNTKAGLVIKMLTGLASDRLKCLPEVGKLRLFNSIALLGSGLFFIVLSVVPPGRGAIDVILIVIPIALLGFSSGGYPKCAVMVSQQHSPLVMSIVQ</sequence>
<accession>A0A2G9TR82</accession>
<keyword evidence="2" id="KW-0472">Membrane</keyword>
<evidence type="ECO:0000256" key="2">
    <source>
        <dbReference type="SAM" id="Phobius"/>
    </source>
</evidence>
<dbReference type="AlphaFoldDB" id="A0A2G9TR82"/>
<comment type="subcellular location">
    <subcellularLocation>
        <location evidence="1">Membrane</location>
        <topology evidence="1">Multi-pass membrane protein</topology>
    </subcellularLocation>
</comment>